<dbReference type="PATRIC" id="fig|1429043.3.peg.1299"/>
<dbReference type="PANTHER" id="PTHR36512:SF3">
    <property type="entry name" value="BLR5678 PROTEIN"/>
    <property type="match status" value="1"/>
</dbReference>
<dbReference type="InterPro" id="IPR016117">
    <property type="entry name" value="ArgJ-like_dom_sf"/>
</dbReference>
<name>A0A0D2JGT3_9BACT</name>
<organism evidence="2 3">
    <name type="scientific">Dethiosulfatarculus sandiegensis</name>
    <dbReference type="NCBI Taxonomy" id="1429043"/>
    <lineage>
        <taxon>Bacteria</taxon>
        <taxon>Pseudomonadati</taxon>
        <taxon>Thermodesulfobacteriota</taxon>
        <taxon>Desulfarculia</taxon>
        <taxon>Desulfarculales</taxon>
        <taxon>Desulfarculaceae</taxon>
        <taxon>Dethiosulfatarculus</taxon>
    </lineage>
</organism>
<dbReference type="Proteomes" id="UP000032233">
    <property type="component" value="Unassembled WGS sequence"/>
</dbReference>
<dbReference type="EMBL" id="AZAC01000007">
    <property type="protein sequence ID" value="KIX14956.1"/>
    <property type="molecule type" value="Genomic_DNA"/>
</dbReference>
<reference evidence="2 3" key="1">
    <citation type="submission" date="2013-11" db="EMBL/GenBank/DDBJ databases">
        <title>Metagenomic analysis of a methanogenic consortium involved in long chain n-alkane degradation.</title>
        <authorList>
            <person name="Davidova I.A."/>
            <person name="Callaghan A.V."/>
            <person name="Wawrik B."/>
            <person name="Pruitt S."/>
            <person name="Marks C."/>
            <person name="Duncan K.E."/>
            <person name="Suflita J.M."/>
        </authorList>
    </citation>
    <scope>NUCLEOTIDE SEQUENCE [LARGE SCALE GENOMIC DNA]</scope>
    <source>
        <strain evidence="2 3">SPR</strain>
    </source>
</reference>
<dbReference type="STRING" id="1429043.X474_06135"/>
<accession>A0A0D2JGT3</accession>
<dbReference type="AlphaFoldDB" id="A0A0D2JGT3"/>
<evidence type="ECO:0000256" key="1">
    <source>
        <dbReference type="ARBA" id="ARBA00007068"/>
    </source>
</evidence>
<gene>
    <name evidence="2" type="ORF">X474_06135</name>
</gene>
<comment type="caution">
    <text evidence="2">The sequence shown here is derived from an EMBL/GenBank/DDBJ whole genome shotgun (WGS) entry which is preliminary data.</text>
</comment>
<dbReference type="InParanoid" id="A0A0D2JGT3"/>
<dbReference type="SUPFAM" id="SSF56266">
    <property type="entry name" value="DmpA/ArgJ-like"/>
    <property type="match status" value="1"/>
</dbReference>
<comment type="similarity">
    <text evidence="1">Belongs to the peptidase S58 family.</text>
</comment>
<proteinExistence type="inferred from homology"/>
<dbReference type="RefSeq" id="WP_082464166.1">
    <property type="nucleotide sequence ID" value="NZ_AZAC01000007.1"/>
</dbReference>
<evidence type="ECO:0000313" key="2">
    <source>
        <dbReference type="EMBL" id="KIX14956.1"/>
    </source>
</evidence>
<evidence type="ECO:0000313" key="3">
    <source>
        <dbReference type="Proteomes" id="UP000032233"/>
    </source>
</evidence>
<dbReference type="PANTHER" id="PTHR36512">
    <property type="entry name" value="D-AMINOPEPTIDASE"/>
    <property type="match status" value="1"/>
</dbReference>
<dbReference type="Gene3D" id="3.60.70.12">
    <property type="entry name" value="L-amino peptidase D-ALA esterase/amidase"/>
    <property type="match status" value="1"/>
</dbReference>
<dbReference type="GO" id="GO:0004177">
    <property type="term" value="F:aminopeptidase activity"/>
    <property type="evidence" value="ECO:0007669"/>
    <property type="project" value="TreeGrafter"/>
</dbReference>
<dbReference type="InterPro" id="IPR005321">
    <property type="entry name" value="Peptidase_S58_DmpA"/>
</dbReference>
<dbReference type="CDD" id="cd02253">
    <property type="entry name" value="DmpA"/>
    <property type="match status" value="1"/>
</dbReference>
<keyword evidence="3" id="KW-1185">Reference proteome</keyword>
<dbReference type="Pfam" id="PF03576">
    <property type="entry name" value="Peptidase_S58"/>
    <property type="match status" value="1"/>
</dbReference>
<sequence length="370" mass="38838">MSIDRQKRCRFRQLGLTPGELSPGPLNAITDVSGITVGQVTLNSGNGDHAVRTGVTVIRPHQDSMFSKKLPAAVHTINGFGKACGFEQVRELGQLESPICLTNTASVGLAADALITWTIARNPQATSINPLVGECNDGYLNDIRGQHVKKQHVYQALERATTGPVAEGATGAGTGMVCYGFKGGIGTASRRLEQEQGGYTVGALVLANFGKRSLLSMAGLPVGKHLVPLEKELPDPEKDPDQGSIVMVLATDAPLSSRQLLRLAKRAGLGLARTGTAGGHGSGDFAVAFSTQNPIPHKNQEAAIVITTLPEQGRVLDPLFLAACESVEEAILNALCTAQTTEGRKGRVVHALPLSLVQALAQAQPKVGEI</sequence>
<protein>
    <recommendedName>
        <fullName evidence="4">D-aminopeptidase</fullName>
    </recommendedName>
</protein>
<evidence type="ECO:0008006" key="4">
    <source>
        <dbReference type="Google" id="ProtNLM"/>
    </source>
</evidence>